<keyword evidence="2" id="KW-1185">Reference proteome</keyword>
<dbReference type="AlphaFoldDB" id="S9W2K3"/>
<gene>
    <name evidence="1" type="ORF">SPOG_01608</name>
</gene>
<dbReference type="GeneID" id="25035936"/>
<sequence length="125" mass="14152">MTTKSEVDKKFGWYAFPYDFNCIGNLSFIQNPPPVDGQGINSYMENVSSILTVPADNTSVTCIYAKDKPTRYSGDSPKCFNMLNSENDVDVSMNDSSHVLDVNNPFPLWTSENFHILPHRPRVRI</sequence>
<accession>S9W2K3</accession>
<evidence type="ECO:0000313" key="2">
    <source>
        <dbReference type="Proteomes" id="UP000015464"/>
    </source>
</evidence>
<dbReference type="EMBL" id="KE546989">
    <property type="protein sequence ID" value="EPY52270.1"/>
    <property type="molecule type" value="Genomic_DNA"/>
</dbReference>
<protein>
    <submittedName>
        <fullName evidence="1">Uncharacterized protein</fullName>
    </submittedName>
</protein>
<proteinExistence type="predicted"/>
<name>S9W2K3_SCHCR</name>
<dbReference type="RefSeq" id="XP_013022165.1">
    <property type="nucleotide sequence ID" value="XM_013166711.1"/>
</dbReference>
<evidence type="ECO:0000313" key="1">
    <source>
        <dbReference type="EMBL" id="EPY52270.1"/>
    </source>
</evidence>
<dbReference type="HOGENOM" id="CLU_1993921_0_0_1"/>
<organism evidence="1 2">
    <name type="scientific">Schizosaccharomyces cryophilus (strain OY26 / ATCC MYA-4695 / CBS 11777 / NBRC 106824 / NRRL Y48691)</name>
    <name type="common">Fission yeast</name>
    <dbReference type="NCBI Taxonomy" id="653667"/>
    <lineage>
        <taxon>Eukaryota</taxon>
        <taxon>Fungi</taxon>
        <taxon>Dikarya</taxon>
        <taxon>Ascomycota</taxon>
        <taxon>Taphrinomycotina</taxon>
        <taxon>Schizosaccharomycetes</taxon>
        <taxon>Schizosaccharomycetales</taxon>
        <taxon>Schizosaccharomycetaceae</taxon>
        <taxon>Schizosaccharomyces</taxon>
    </lineage>
</organism>
<dbReference type="Proteomes" id="UP000015464">
    <property type="component" value="Unassembled WGS sequence"/>
</dbReference>
<reference evidence="1 2" key="1">
    <citation type="journal article" date="2011" name="Science">
        <title>Comparative functional genomics of the fission yeasts.</title>
        <authorList>
            <person name="Rhind N."/>
            <person name="Chen Z."/>
            <person name="Yassour M."/>
            <person name="Thompson D.A."/>
            <person name="Haas B.J."/>
            <person name="Habib N."/>
            <person name="Wapinski I."/>
            <person name="Roy S."/>
            <person name="Lin M.F."/>
            <person name="Heiman D.I."/>
            <person name="Young S.K."/>
            <person name="Furuya K."/>
            <person name="Guo Y."/>
            <person name="Pidoux A."/>
            <person name="Chen H.M."/>
            <person name="Robbertse B."/>
            <person name="Goldberg J.M."/>
            <person name="Aoki K."/>
            <person name="Bayne E.H."/>
            <person name="Berlin A.M."/>
            <person name="Desjardins C.A."/>
            <person name="Dobbs E."/>
            <person name="Dukaj L."/>
            <person name="Fan L."/>
            <person name="FitzGerald M.G."/>
            <person name="French C."/>
            <person name="Gujja S."/>
            <person name="Hansen K."/>
            <person name="Keifenheim D."/>
            <person name="Levin J.Z."/>
            <person name="Mosher R.A."/>
            <person name="Mueller C.A."/>
            <person name="Pfiffner J."/>
            <person name="Priest M."/>
            <person name="Russ C."/>
            <person name="Smialowska A."/>
            <person name="Swoboda P."/>
            <person name="Sykes S.M."/>
            <person name="Vaughn M."/>
            <person name="Vengrova S."/>
            <person name="Yoder R."/>
            <person name="Zeng Q."/>
            <person name="Allshire R."/>
            <person name="Baulcombe D."/>
            <person name="Birren B.W."/>
            <person name="Brown W."/>
            <person name="Ekwall K."/>
            <person name="Kellis M."/>
            <person name="Leatherwood J."/>
            <person name="Levin H."/>
            <person name="Margalit H."/>
            <person name="Martienssen R."/>
            <person name="Nieduszynski C.A."/>
            <person name="Spatafora J.W."/>
            <person name="Friedman N."/>
            <person name="Dalgaard J.Z."/>
            <person name="Baumann P."/>
            <person name="Niki H."/>
            <person name="Regev A."/>
            <person name="Nusbaum C."/>
        </authorList>
    </citation>
    <scope>NUCLEOTIDE SEQUENCE [LARGE SCALE GENOMIC DNA]</scope>
    <source>
        <strain evidence="2">OY26 / ATCC MYA-4695 / CBS 11777 / NBRC 106824 / NRRL Y48691</strain>
    </source>
</reference>